<dbReference type="Gene3D" id="1.20.1250.20">
    <property type="entry name" value="MFS general substrate transporter like domains"/>
    <property type="match status" value="1"/>
</dbReference>
<keyword evidence="7" id="KW-0046">Antibiotic resistance</keyword>
<keyword evidence="5 8" id="KW-1133">Transmembrane helix</keyword>
<feature type="transmembrane region" description="Helical" evidence="8">
    <location>
        <begin position="183"/>
        <end position="202"/>
    </location>
</feature>
<keyword evidence="6 8" id="KW-0472">Membrane</keyword>
<evidence type="ECO:0000313" key="10">
    <source>
        <dbReference type="EMBL" id="NEB85972.1"/>
    </source>
</evidence>
<name>A0A6G3STA7_STRAQ</name>
<dbReference type="GO" id="GO:0022857">
    <property type="term" value="F:transmembrane transporter activity"/>
    <property type="evidence" value="ECO:0007669"/>
    <property type="project" value="InterPro"/>
</dbReference>
<keyword evidence="4 8" id="KW-0812">Transmembrane</keyword>
<dbReference type="AlphaFoldDB" id="A0A6G3STA7"/>
<proteinExistence type="predicted"/>
<protein>
    <submittedName>
        <fullName evidence="10">MFS transporter</fullName>
    </submittedName>
</protein>
<dbReference type="InterPro" id="IPR036259">
    <property type="entry name" value="MFS_trans_sf"/>
</dbReference>
<feature type="transmembrane region" description="Helical" evidence="8">
    <location>
        <begin position="370"/>
        <end position="397"/>
    </location>
</feature>
<feature type="transmembrane region" description="Helical" evidence="8">
    <location>
        <begin position="63"/>
        <end position="80"/>
    </location>
</feature>
<dbReference type="EMBL" id="JAAGMK010000499">
    <property type="protein sequence ID" value="NEB85972.1"/>
    <property type="molecule type" value="Genomic_DNA"/>
</dbReference>
<dbReference type="SUPFAM" id="SSF103473">
    <property type="entry name" value="MFS general substrate transporter"/>
    <property type="match status" value="1"/>
</dbReference>
<feature type="transmembrane region" description="Helical" evidence="8">
    <location>
        <begin position="117"/>
        <end position="139"/>
    </location>
</feature>
<dbReference type="Pfam" id="PF07690">
    <property type="entry name" value="MFS_1"/>
    <property type="match status" value="1"/>
</dbReference>
<dbReference type="RefSeq" id="WP_047177815.1">
    <property type="nucleotide sequence ID" value="NZ_CBDRIV010000006.1"/>
</dbReference>
<gene>
    <name evidence="10" type="ORF">G3I43_17575</name>
    <name evidence="11" type="ORF">G3I58_24110</name>
</gene>
<dbReference type="EMBL" id="JAAGMS010000266">
    <property type="protein sequence ID" value="NEC01045.1"/>
    <property type="molecule type" value="Genomic_DNA"/>
</dbReference>
<comment type="subcellular location">
    <subcellularLocation>
        <location evidence="1">Cell membrane</location>
        <topology evidence="1">Multi-pass membrane protein</topology>
    </subcellularLocation>
</comment>
<dbReference type="PANTHER" id="PTHR42718:SF46">
    <property type="entry name" value="BLR6921 PROTEIN"/>
    <property type="match status" value="1"/>
</dbReference>
<feature type="transmembrane region" description="Helical" evidence="8">
    <location>
        <begin position="151"/>
        <end position="171"/>
    </location>
</feature>
<evidence type="ECO:0000256" key="3">
    <source>
        <dbReference type="ARBA" id="ARBA00022475"/>
    </source>
</evidence>
<dbReference type="Gene3D" id="1.20.1720.10">
    <property type="entry name" value="Multidrug resistance protein D"/>
    <property type="match status" value="1"/>
</dbReference>
<feature type="transmembrane region" description="Helical" evidence="8">
    <location>
        <begin position="282"/>
        <end position="305"/>
    </location>
</feature>
<dbReference type="PANTHER" id="PTHR42718">
    <property type="entry name" value="MAJOR FACILITATOR SUPERFAMILY MULTIDRUG TRANSPORTER MFSC"/>
    <property type="match status" value="1"/>
</dbReference>
<evidence type="ECO:0000259" key="9">
    <source>
        <dbReference type="PROSITE" id="PS50850"/>
    </source>
</evidence>
<dbReference type="GO" id="GO:0005886">
    <property type="term" value="C:plasma membrane"/>
    <property type="evidence" value="ECO:0007669"/>
    <property type="project" value="UniProtKB-SubCell"/>
</dbReference>
<reference evidence="10 12" key="1">
    <citation type="submission" date="2020-01" db="EMBL/GenBank/DDBJ databases">
        <title>Insect and environment-associated Actinomycetes.</title>
        <authorList>
            <person name="Currrie C."/>
            <person name="Chevrette M."/>
            <person name="Carlson C."/>
            <person name="Stubbendieck R."/>
            <person name="Wendt-Pienkowski E."/>
        </authorList>
    </citation>
    <scope>NUCLEOTIDE SEQUENCE</scope>
    <source>
        <strain evidence="10">SID505</strain>
        <strain evidence="11 12">SID7903</strain>
    </source>
</reference>
<evidence type="ECO:0000256" key="6">
    <source>
        <dbReference type="ARBA" id="ARBA00023136"/>
    </source>
</evidence>
<feature type="transmembrane region" description="Helical" evidence="8">
    <location>
        <begin position="237"/>
        <end position="261"/>
    </location>
</feature>
<keyword evidence="2" id="KW-0813">Transport</keyword>
<feature type="transmembrane region" description="Helical" evidence="8">
    <location>
        <begin position="311"/>
        <end position="333"/>
    </location>
</feature>
<evidence type="ECO:0000256" key="8">
    <source>
        <dbReference type="SAM" id="Phobius"/>
    </source>
</evidence>
<sequence length="478" mass="49001">MSDSDVRESGAERPVADGGDPRRWRALWIIVAAQLLVVLDASVVNIALPSAQSALEMSDSSRQWVVTAYSLTFGGFLLLGGRVGDLKGRKKLFIAGLIGFAVSSAIGGFAVNEAMLLLARAAQGVSAAFLAPAALALLTTLFTSEAERAKAFGIFGAAVGTGGVVGMLFGGVLTEYLSWRWCLWFNVPVVLLLIGPAMRGLTESKGATSSRLDVPGTLTATLGVGSLIYGISEAVEVGWLGTSTLVFGGAGLLILALFVVIEHRSAEPMMPLRIVLNRVRGGGYLVVILIASGLYAYYLFLTYFLQLVQEYSALMTGLAFVPIGFGILVGSIATGKALAGVNARTVMIGGLLLGAAGCALTGTIQPDTGFWTVLFPSQLLIGLGIGAALTTVMRLTLDGVAPEESGVASALTNATREIGGAIGISALNVVAISVADGSTDNAAITDGYAAAFLGGAGLLLLAALIVVVMGRSRPAATA</sequence>
<comment type="caution">
    <text evidence="10">The sequence shown here is derived from an EMBL/GenBank/DDBJ whole genome shotgun (WGS) entry which is preliminary data.</text>
</comment>
<feature type="transmembrane region" description="Helical" evidence="8">
    <location>
        <begin position="345"/>
        <end position="364"/>
    </location>
</feature>
<dbReference type="InterPro" id="IPR020846">
    <property type="entry name" value="MFS_dom"/>
</dbReference>
<evidence type="ECO:0000256" key="7">
    <source>
        <dbReference type="ARBA" id="ARBA00023251"/>
    </source>
</evidence>
<evidence type="ECO:0000256" key="5">
    <source>
        <dbReference type="ARBA" id="ARBA00022989"/>
    </source>
</evidence>
<dbReference type="CDD" id="cd17321">
    <property type="entry name" value="MFS_MMR_MDR_like"/>
    <property type="match status" value="1"/>
</dbReference>
<evidence type="ECO:0000256" key="2">
    <source>
        <dbReference type="ARBA" id="ARBA00022448"/>
    </source>
</evidence>
<evidence type="ECO:0000313" key="11">
    <source>
        <dbReference type="EMBL" id="NEC01045.1"/>
    </source>
</evidence>
<evidence type="ECO:0000313" key="12">
    <source>
        <dbReference type="Proteomes" id="UP000470951"/>
    </source>
</evidence>
<evidence type="ECO:0000256" key="1">
    <source>
        <dbReference type="ARBA" id="ARBA00004651"/>
    </source>
</evidence>
<dbReference type="Proteomes" id="UP000470951">
    <property type="component" value="Unassembled WGS sequence"/>
</dbReference>
<feature type="transmembrane region" description="Helical" evidence="8">
    <location>
        <begin position="447"/>
        <end position="469"/>
    </location>
</feature>
<feature type="transmembrane region" description="Helical" evidence="8">
    <location>
        <begin position="26"/>
        <end position="48"/>
    </location>
</feature>
<feature type="transmembrane region" description="Helical" evidence="8">
    <location>
        <begin position="92"/>
        <end position="111"/>
    </location>
</feature>
<keyword evidence="3" id="KW-1003">Cell membrane</keyword>
<accession>A0A6G3STA7</accession>
<dbReference type="GO" id="GO:0046677">
    <property type="term" value="P:response to antibiotic"/>
    <property type="evidence" value="ECO:0007669"/>
    <property type="project" value="UniProtKB-KW"/>
</dbReference>
<feature type="transmembrane region" description="Helical" evidence="8">
    <location>
        <begin position="214"/>
        <end position="231"/>
    </location>
</feature>
<evidence type="ECO:0000256" key="4">
    <source>
        <dbReference type="ARBA" id="ARBA00022692"/>
    </source>
</evidence>
<feature type="transmembrane region" description="Helical" evidence="8">
    <location>
        <begin position="418"/>
        <end position="435"/>
    </location>
</feature>
<dbReference type="PROSITE" id="PS50850">
    <property type="entry name" value="MFS"/>
    <property type="match status" value="1"/>
</dbReference>
<organism evidence="10">
    <name type="scientific">Streptomyces anulatus</name>
    <name type="common">Streptomyces chrysomallus</name>
    <dbReference type="NCBI Taxonomy" id="1892"/>
    <lineage>
        <taxon>Bacteria</taxon>
        <taxon>Bacillati</taxon>
        <taxon>Actinomycetota</taxon>
        <taxon>Actinomycetes</taxon>
        <taxon>Kitasatosporales</taxon>
        <taxon>Streptomycetaceae</taxon>
        <taxon>Streptomyces</taxon>
    </lineage>
</organism>
<dbReference type="InterPro" id="IPR011701">
    <property type="entry name" value="MFS"/>
</dbReference>
<feature type="domain" description="Major facilitator superfamily (MFS) profile" evidence="9">
    <location>
        <begin position="26"/>
        <end position="474"/>
    </location>
</feature>